<evidence type="ECO:0000313" key="1">
    <source>
        <dbReference type="EMBL" id="KAK3767288.1"/>
    </source>
</evidence>
<accession>A0AAE0ZD69</accession>
<dbReference type="EMBL" id="JAWDGP010004161">
    <property type="protein sequence ID" value="KAK3767288.1"/>
    <property type="molecule type" value="Genomic_DNA"/>
</dbReference>
<keyword evidence="2" id="KW-1185">Reference proteome</keyword>
<dbReference type="Proteomes" id="UP001283361">
    <property type="component" value="Unassembled WGS sequence"/>
</dbReference>
<gene>
    <name evidence="1" type="ORF">RRG08_063563</name>
</gene>
<sequence>MYKGLHFGPVYKLVKRRFRISILTRTNKSTKVTKMKVAVVVALALVILAVDVQGGNTYASIRAIDIGYKIYRVTCTCRIAVEWCKAHPHACKGR</sequence>
<name>A0AAE0ZD69_9GAST</name>
<proteinExistence type="predicted"/>
<organism evidence="1 2">
    <name type="scientific">Elysia crispata</name>
    <name type="common">lettuce slug</name>
    <dbReference type="NCBI Taxonomy" id="231223"/>
    <lineage>
        <taxon>Eukaryota</taxon>
        <taxon>Metazoa</taxon>
        <taxon>Spiralia</taxon>
        <taxon>Lophotrochozoa</taxon>
        <taxon>Mollusca</taxon>
        <taxon>Gastropoda</taxon>
        <taxon>Heterobranchia</taxon>
        <taxon>Euthyneura</taxon>
        <taxon>Panpulmonata</taxon>
        <taxon>Sacoglossa</taxon>
        <taxon>Placobranchoidea</taxon>
        <taxon>Plakobranchidae</taxon>
        <taxon>Elysia</taxon>
    </lineage>
</organism>
<comment type="caution">
    <text evidence="1">The sequence shown here is derived from an EMBL/GenBank/DDBJ whole genome shotgun (WGS) entry which is preliminary data.</text>
</comment>
<protein>
    <submittedName>
        <fullName evidence="1">Uncharacterized protein</fullName>
    </submittedName>
</protein>
<evidence type="ECO:0000313" key="2">
    <source>
        <dbReference type="Proteomes" id="UP001283361"/>
    </source>
</evidence>
<reference evidence="1" key="1">
    <citation type="journal article" date="2023" name="G3 (Bethesda)">
        <title>A reference genome for the long-term kleptoplast-retaining sea slug Elysia crispata morphotype clarki.</title>
        <authorList>
            <person name="Eastman K.E."/>
            <person name="Pendleton A.L."/>
            <person name="Shaikh M.A."/>
            <person name="Suttiyut T."/>
            <person name="Ogas R."/>
            <person name="Tomko P."/>
            <person name="Gavelis G."/>
            <person name="Widhalm J.R."/>
            <person name="Wisecaver J.H."/>
        </authorList>
    </citation>
    <scope>NUCLEOTIDE SEQUENCE</scope>
    <source>
        <strain evidence="1">ECLA1</strain>
    </source>
</reference>
<dbReference type="AlphaFoldDB" id="A0AAE0ZD69"/>